<evidence type="ECO:0000313" key="3">
    <source>
        <dbReference type="Proteomes" id="UP000199564"/>
    </source>
</evidence>
<dbReference type="Pfam" id="PF01797">
    <property type="entry name" value="Y1_Tnp"/>
    <property type="match status" value="1"/>
</dbReference>
<dbReference type="Proteomes" id="UP000199564">
    <property type="component" value="Unassembled WGS sequence"/>
</dbReference>
<organism evidence="2 3">
    <name type="scientific">Algoriphagus ornithinivorans</name>
    <dbReference type="NCBI Taxonomy" id="226506"/>
    <lineage>
        <taxon>Bacteria</taxon>
        <taxon>Pseudomonadati</taxon>
        <taxon>Bacteroidota</taxon>
        <taxon>Cytophagia</taxon>
        <taxon>Cytophagales</taxon>
        <taxon>Cyclobacteriaceae</taxon>
        <taxon>Algoriphagus</taxon>
    </lineage>
</organism>
<sequence>MGREYIVKDQEAVHYVTFTVHQWVDVFSRKCYAEIFLESLKYCQLYKGLEVYAWVIMTNHCHLIIQAKNNNLSDIIRDLRKYTSKMIYKAIIENPKESRKKWLALTLSFKDHIWFWEKGYHGEEIFSNQFFEIKANYIHENPVRAGIVEKPEDYLMSSAGDYLGIRKGPLDLAVFG</sequence>
<feature type="domain" description="Transposase IS200-like" evidence="1">
    <location>
        <begin position="9"/>
        <end position="141"/>
    </location>
</feature>
<reference evidence="3" key="1">
    <citation type="submission" date="2016-10" db="EMBL/GenBank/DDBJ databases">
        <authorList>
            <person name="Varghese N."/>
            <person name="Submissions S."/>
        </authorList>
    </citation>
    <scope>NUCLEOTIDE SEQUENCE [LARGE SCALE GENOMIC DNA]</scope>
    <source>
        <strain evidence="3">DSM 15282</strain>
    </source>
</reference>
<dbReference type="SUPFAM" id="SSF143422">
    <property type="entry name" value="Transposase IS200-like"/>
    <property type="match status" value="1"/>
</dbReference>
<dbReference type="Gene3D" id="3.30.70.1290">
    <property type="entry name" value="Transposase IS200-like"/>
    <property type="match status" value="1"/>
</dbReference>
<dbReference type="InterPro" id="IPR036515">
    <property type="entry name" value="Transposase_17_sf"/>
</dbReference>
<dbReference type="InterPro" id="IPR052715">
    <property type="entry name" value="RAYT_transposase"/>
</dbReference>
<dbReference type="GO" id="GO:0006313">
    <property type="term" value="P:DNA transposition"/>
    <property type="evidence" value="ECO:0007669"/>
    <property type="project" value="InterPro"/>
</dbReference>
<dbReference type="GO" id="GO:0004803">
    <property type="term" value="F:transposase activity"/>
    <property type="evidence" value="ECO:0007669"/>
    <property type="project" value="InterPro"/>
</dbReference>
<dbReference type="EMBL" id="FOVW01000012">
    <property type="protein sequence ID" value="SFO72786.1"/>
    <property type="molecule type" value="Genomic_DNA"/>
</dbReference>
<dbReference type="NCBIfam" id="NF047646">
    <property type="entry name" value="REP_Tyr_transpos"/>
    <property type="match status" value="1"/>
</dbReference>
<dbReference type="STRING" id="226506.SAMN04488519_112134"/>
<accession>A0A1I5JK78</accession>
<proteinExistence type="predicted"/>
<dbReference type="GO" id="GO:0043565">
    <property type="term" value="F:sequence-specific DNA binding"/>
    <property type="evidence" value="ECO:0007669"/>
    <property type="project" value="TreeGrafter"/>
</dbReference>
<dbReference type="RefSeq" id="WP_091655505.1">
    <property type="nucleotide sequence ID" value="NZ_FOVW01000012.1"/>
</dbReference>
<dbReference type="InterPro" id="IPR002686">
    <property type="entry name" value="Transposase_17"/>
</dbReference>
<dbReference type="SMART" id="SM01321">
    <property type="entry name" value="Y1_Tnp"/>
    <property type="match status" value="1"/>
</dbReference>
<protein>
    <submittedName>
        <fullName evidence="2">REP element-mobilizing transposase RayT</fullName>
    </submittedName>
</protein>
<keyword evidence="3" id="KW-1185">Reference proteome</keyword>
<gene>
    <name evidence="2" type="ORF">SAMN04488519_112134</name>
</gene>
<dbReference type="PANTHER" id="PTHR36966:SF1">
    <property type="entry name" value="REP-ASSOCIATED TYROSINE TRANSPOSASE"/>
    <property type="match status" value="1"/>
</dbReference>
<dbReference type="PANTHER" id="PTHR36966">
    <property type="entry name" value="REP-ASSOCIATED TYROSINE TRANSPOSASE"/>
    <property type="match status" value="1"/>
</dbReference>
<evidence type="ECO:0000259" key="1">
    <source>
        <dbReference type="SMART" id="SM01321"/>
    </source>
</evidence>
<name>A0A1I5JK78_9BACT</name>
<dbReference type="AlphaFoldDB" id="A0A1I5JK78"/>
<evidence type="ECO:0000313" key="2">
    <source>
        <dbReference type="EMBL" id="SFO72786.1"/>
    </source>
</evidence>